<evidence type="ECO:0000256" key="2">
    <source>
        <dbReference type="ARBA" id="ARBA00022679"/>
    </source>
</evidence>
<organism evidence="5 6">
    <name type="scientific">Toxocara canis</name>
    <name type="common">Canine roundworm</name>
    <dbReference type="NCBI Taxonomy" id="6265"/>
    <lineage>
        <taxon>Eukaryota</taxon>
        <taxon>Metazoa</taxon>
        <taxon>Ecdysozoa</taxon>
        <taxon>Nematoda</taxon>
        <taxon>Chromadorea</taxon>
        <taxon>Rhabditida</taxon>
        <taxon>Spirurina</taxon>
        <taxon>Ascaridomorpha</taxon>
        <taxon>Ascaridoidea</taxon>
        <taxon>Toxocaridae</taxon>
        <taxon>Toxocara</taxon>
    </lineage>
</organism>
<dbReference type="GO" id="GO:0016740">
    <property type="term" value="F:transferase activity"/>
    <property type="evidence" value="ECO:0007669"/>
    <property type="project" value="UniProtKB-KW"/>
</dbReference>
<dbReference type="GO" id="GO:0032991">
    <property type="term" value="C:protein-containing complex"/>
    <property type="evidence" value="ECO:0007669"/>
    <property type="project" value="TreeGrafter"/>
</dbReference>
<sequence>MSETKKAISLYRQILRIAKTWRALNPEESELERRAIREEAREQFRANANESDPEKISALIREAESRIVQAQHYGIPYKRPEYLPPNSSYEGNGVRDAYALLMRVINDFVRRYFACVPISSDILDEVVRYCEDVSKAQRLIHSVVASSVWICYPEKRNSHSRILKELISKFISAGVAEPLDDLYEALARSLDTSSDYGHRIYLNASGRSYIALKEKNEQLSLGATGLCCWQASCDLAHFLLGVGASFVRGHNVVELGAGCGLCGIALAASGLTNSVTLTDCNKHVLGLLEENLRNNFSQETMQQNKIMVTYFDWMTSMASELPIKPDLIVASDVVYDSEVVLSLARTIANLIEPNERTNTRCLIAGTVRNEDTLRTFISALETNGLKLDESFTFSDGTFTFEDGRCIIEPSLFPFVATLQCPTTFHWISSA</sequence>
<dbReference type="AlphaFoldDB" id="A0A0B2US80"/>
<reference evidence="5 6" key="1">
    <citation type="submission" date="2014-11" db="EMBL/GenBank/DDBJ databases">
        <title>Genetic blueprint of the zoonotic pathogen Toxocara canis.</title>
        <authorList>
            <person name="Zhu X.-Q."/>
            <person name="Korhonen P.K."/>
            <person name="Cai H."/>
            <person name="Young N.D."/>
            <person name="Nejsum P."/>
            <person name="von Samson-Himmelstjerna G."/>
            <person name="Boag P.R."/>
            <person name="Tan P."/>
            <person name="Li Q."/>
            <person name="Min J."/>
            <person name="Yang Y."/>
            <person name="Wang X."/>
            <person name="Fang X."/>
            <person name="Hall R.S."/>
            <person name="Hofmann A."/>
            <person name="Sternberg P.W."/>
            <person name="Jex A.R."/>
            <person name="Gasser R.B."/>
        </authorList>
    </citation>
    <scope>NUCLEOTIDE SEQUENCE [LARGE SCALE GENOMIC DNA]</scope>
    <source>
        <strain evidence="5">PN_DK_2014</strain>
    </source>
</reference>
<dbReference type="InterPro" id="IPR029426">
    <property type="entry name" value="FAM86_N"/>
</dbReference>
<accession>A0A0B2US80</accession>
<evidence type="ECO:0000256" key="1">
    <source>
        <dbReference type="ARBA" id="ARBA00005511"/>
    </source>
</evidence>
<dbReference type="PANTHER" id="PTHR14614:SF130">
    <property type="entry name" value="PROTEIN-LYSINE N-METHYLTRANSFERASE EEF2KMT"/>
    <property type="match status" value="1"/>
</dbReference>
<keyword evidence="2" id="KW-0808">Transferase</keyword>
<protein>
    <submittedName>
        <fullName evidence="5">Uncharacterized protein R08D7.4</fullName>
    </submittedName>
</protein>
<comment type="caution">
    <text evidence="5">The sequence shown here is derived from an EMBL/GenBank/DDBJ whole genome shotgun (WGS) entry which is preliminary data.</text>
</comment>
<dbReference type="InterPro" id="IPR029063">
    <property type="entry name" value="SAM-dependent_MTases_sf"/>
</dbReference>
<evidence type="ECO:0000259" key="4">
    <source>
        <dbReference type="Pfam" id="PF14904"/>
    </source>
</evidence>
<comment type="similarity">
    <text evidence="1">Belongs to the class I-like SAM-binding methyltransferase superfamily. EEF2KMT family.</text>
</comment>
<dbReference type="Proteomes" id="UP000031036">
    <property type="component" value="Unassembled WGS sequence"/>
</dbReference>
<evidence type="ECO:0000313" key="6">
    <source>
        <dbReference type="Proteomes" id="UP000031036"/>
    </source>
</evidence>
<dbReference type="Pfam" id="PF14904">
    <property type="entry name" value="FAM86"/>
    <property type="match status" value="1"/>
</dbReference>
<feature type="domain" description="Complex 1 LYR protein" evidence="3">
    <location>
        <begin position="6"/>
        <end position="65"/>
    </location>
</feature>
<dbReference type="OrthoDB" id="275715at2759"/>
<name>A0A0B2US80_TOXCA</name>
<evidence type="ECO:0000313" key="5">
    <source>
        <dbReference type="EMBL" id="KHN72002.1"/>
    </source>
</evidence>
<dbReference type="InterPro" id="IPR045294">
    <property type="entry name" value="Complex1_LYR_LYRM1"/>
</dbReference>
<dbReference type="OMA" id="CWQASCD"/>
<dbReference type="InterPro" id="IPR008011">
    <property type="entry name" value="Complex1_LYR_dom"/>
</dbReference>
<dbReference type="EMBL" id="JPKZ01004121">
    <property type="protein sequence ID" value="KHN72002.1"/>
    <property type="molecule type" value="Genomic_DNA"/>
</dbReference>
<proteinExistence type="inferred from homology"/>
<dbReference type="Gene3D" id="3.40.50.150">
    <property type="entry name" value="Vaccinia Virus protein VP39"/>
    <property type="match status" value="1"/>
</dbReference>
<dbReference type="SUPFAM" id="SSF53335">
    <property type="entry name" value="S-adenosyl-L-methionine-dependent methyltransferases"/>
    <property type="match status" value="1"/>
</dbReference>
<dbReference type="InterPro" id="IPR019410">
    <property type="entry name" value="Methyltransf_16"/>
</dbReference>
<dbReference type="CDD" id="cd20261">
    <property type="entry name" value="Complex1_LYR_LYRM1"/>
    <property type="match status" value="1"/>
</dbReference>
<gene>
    <name evidence="5" type="primary">R08D7.4</name>
    <name evidence="5" type="ORF">Tcan_05808</name>
</gene>
<dbReference type="Pfam" id="PF10294">
    <property type="entry name" value="Methyltransf_16"/>
    <property type="match status" value="1"/>
</dbReference>
<keyword evidence="6" id="KW-1185">Reference proteome</keyword>
<evidence type="ECO:0000259" key="3">
    <source>
        <dbReference type="Pfam" id="PF05347"/>
    </source>
</evidence>
<dbReference type="PANTHER" id="PTHR14614">
    <property type="entry name" value="HEPATOCELLULAR CARCINOMA-ASSOCIATED ANTIGEN"/>
    <property type="match status" value="1"/>
</dbReference>
<feature type="domain" description="FAM86 N-terminal" evidence="4">
    <location>
        <begin position="103"/>
        <end position="187"/>
    </location>
</feature>
<dbReference type="STRING" id="6265.A0A0B2US80"/>
<dbReference type="CDD" id="cd02440">
    <property type="entry name" value="AdoMet_MTases"/>
    <property type="match status" value="1"/>
</dbReference>
<dbReference type="Pfam" id="PF05347">
    <property type="entry name" value="Complex1_LYR"/>
    <property type="match status" value="1"/>
</dbReference>